<evidence type="ECO:0000256" key="1">
    <source>
        <dbReference type="ARBA" id="ARBA00004167"/>
    </source>
</evidence>
<evidence type="ECO:0000256" key="5">
    <source>
        <dbReference type="ARBA" id="ARBA00022692"/>
    </source>
</evidence>
<dbReference type="GO" id="GO:0016020">
    <property type="term" value="C:membrane"/>
    <property type="evidence" value="ECO:0007669"/>
    <property type="project" value="UniProtKB-SubCell"/>
</dbReference>
<feature type="transmembrane region" description="Helical" evidence="8">
    <location>
        <begin position="21"/>
        <end position="41"/>
    </location>
</feature>
<keyword evidence="7 8" id="KW-0472">Membrane</keyword>
<dbReference type="PANTHER" id="PTHR21461">
    <property type="entry name" value="GLYCOSYLTRANSFERASE FAMILY 92 PROTEIN"/>
    <property type="match status" value="1"/>
</dbReference>
<reference evidence="9" key="1">
    <citation type="submission" date="2020-08" db="EMBL/GenBank/DDBJ databases">
        <title>Multicomponent nature underlies the extraordinary mechanical properties of spider dragline silk.</title>
        <authorList>
            <person name="Kono N."/>
            <person name="Nakamura H."/>
            <person name="Mori M."/>
            <person name="Yoshida Y."/>
            <person name="Ohtoshi R."/>
            <person name="Malay A.D."/>
            <person name="Moran D.A.P."/>
            <person name="Tomita M."/>
            <person name="Numata K."/>
            <person name="Arakawa K."/>
        </authorList>
    </citation>
    <scope>NUCLEOTIDE SEQUENCE</scope>
</reference>
<accession>A0A8X6QE92</accession>
<keyword evidence="3 8" id="KW-0328">Glycosyltransferase</keyword>
<evidence type="ECO:0000256" key="6">
    <source>
        <dbReference type="ARBA" id="ARBA00022989"/>
    </source>
</evidence>
<dbReference type="AlphaFoldDB" id="A0A8X6QE92"/>
<sequence length="595" mass="69321">MSEVRRTTRALRYKCGASFRRLLTPYNVISLMIIGAIGFVITNQLKEDNHELTNSNLDEFQLARFTKHTFGVDTSEKALNKRQTARNQRLVSETQALALQSEAKPKENEAIVEHENAVEYPVINPPKHLPVIKLQYRAKYPRYKLHSRKVKFVTPKKLTNRDVLQALAHPRLFPTKPEPVFQRGEARVATSLNDWIQANSQRDRNKFLVYSAYWDDRFDANNNVRILAIMVTKNPPSVYCRLSMADGSTIDAKVVKKVMNEHWRLRYSSCFLSCEVPKNTNPPLKVLLSLNRNFTFSAMLPVHQNKENIASPRGDLAVCVKPLHYFYDRATWLMEFIEFHRILGVEHFFFYNHTVGPTVDALLRYYMSQNIVTVLPWSLPILSQKEIRTEAIFSSLNDCVFRTMYLFHYVILLDFDEYIIPREHESYLDMIKQLEEDNKQIRGRPGSFVFKNTFFYLYWENDTTVYGVEPEKPPQWVPYFLTQYKTRRLSSSMKIGSRSKYIVVPERILEVGNHVVWRHTSGSRAISVPDTVGLLHHYRICEFGGFSCLKKENLVDRTATKFGPELLKRVMHQCRLVYPELEGHCPLSPPLGSPW</sequence>
<keyword evidence="10" id="KW-1185">Reference proteome</keyword>
<dbReference type="EMBL" id="BMAW01079075">
    <property type="protein sequence ID" value="GFU13871.1"/>
    <property type="molecule type" value="Genomic_DNA"/>
</dbReference>
<evidence type="ECO:0000256" key="4">
    <source>
        <dbReference type="ARBA" id="ARBA00022679"/>
    </source>
</evidence>
<keyword evidence="4 8" id="KW-0808">Transferase</keyword>
<dbReference type="PANTHER" id="PTHR21461:SF40">
    <property type="entry name" value="GLYCOSYLTRANSFERASE FAMILY 92 PROTEIN"/>
    <property type="match status" value="1"/>
</dbReference>
<dbReference type="Proteomes" id="UP000887013">
    <property type="component" value="Unassembled WGS sequence"/>
</dbReference>
<comment type="similarity">
    <text evidence="2 8">Belongs to the glycosyltransferase 92 family.</text>
</comment>
<dbReference type="Pfam" id="PF01697">
    <property type="entry name" value="Glyco_transf_92"/>
    <property type="match status" value="1"/>
</dbReference>
<evidence type="ECO:0000256" key="3">
    <source>
        <dbReference type="ARBA" id="ARBA00022676"/>
    </source>
</evidence>
<gene>
    <name evidence="9" type="primary">AVEN_217954_1</name>
    <name evidence="9" type="ORF">NPIL_187331</name>
</gene>
<evidence type="ECO:0000313" key="10">
    <source>
        <dbReference type="Proteomes" id="UP000887013"/>
    </source>
</evidence>
<keyword evidence="5 8" id="KW-0812">Transmembrane</keyword>
<evidence type="ECO:0000256" key="2">
    <source>
        <dbReference type="ARBA" id="ARBA00007647"/>
    </source>
</evidence>
<evidence type="ECO:0000256" key="8">
    <source>
        <dbReference type="RuleBase" id="RU366017"/>
    </source>
</evidence>
<proteinExistence type="inferred from homology"/>
<protein>
    <recommendedName>
        <fullName evidence="8">Glycosyltransferase family 92 protein</fullName>
        <ecNumber evidence="8">2.4.1.-</ecNumber>
    </recommendedName>
</protein>
<dbReference type="InterPro" id="IPR008166">
    <property type="entry name" value="Glyco_transf_92"/>
</dbReference>
<keyword evidence="6 8" id="KW-1133">Transmembrane helix</keyword>
<organism evidence="9 10">
    <name type="scientific">Nephila pilipes</name>
    <name type="common">Giant wood spider</name>
    <name type="synonym">Nephila maculata</name>
    <dbReference type="NCBI Taxonomy" id="299642"/>
    <lineage>
        <taxon>Eukaryota</taxon>
        <taxon>Metazoa</taxon>
        <taxon>Ecdysozoa</taxon>
        <taxon>Arthropoda</taxon>
        <taxon>Chelicerata</taxon>
        <taxon>Arachnida</taxon>
        <taxon>Araneae</taxon>
        <taxon>Araneomorphae</taxon>
        <taxon>Entelegynae</taxon>
        <taxon>Araneoidea</taxon>
        <taxon>Nephilidae</taxon>
        <taxon>Nephila</taxon>
    </lineage>
</organism>
<dbReference type="GO" id="GO:0005737">
    <property type="term" value="C:cytoplasm"/>
    <property type="evidence" value="ECO:0007669"/>
    <property type="project" value="TreeGrafter"/>
</dbReference>
<comment type="subcellular location">
    <subcellularLocation>
        <location evidence="1">Membrane</location>
        <topology evidence="1">Single-pass membrane protein</topology>
    </subcellularLocation>
</comment>
<dbReference type="OrthoDB" id="2526284at2759"/>
<evidence type="ECO:0000256" key="7">
    <source>
        <dbReference type="ARBA" id="ARBA00023136"/>
    </source>
</evidence>
<evidence type="ECO:0000313" key="9">
    <source>
        <dbReference type="EMBL" id="GFU13871.1"/>
    </source>
</evidence>
<name>A0A8X6QE92_NEPPI</name>
<dbReference type="EC" id="2.4.1.-" evidence="8"/>
<dbReference type="GO" id="GO:0016757">
    <property type="term" value="F:glycosyltransferase activity"/>
    <property type="evidence" value="ECO:0007669"/>
    <property type="project" value="UniProtKB-UniRule"/>
</dbReference>
<comment type="caution">
    <text evidence="9">The sequence shown here is derived from an EMBL/GenBank/DDBJ whole genome shotgun (WGS) entry which is preliminary data.</text>
</comment>